<evidence type="ECO:0000313" key="1">
    <source>
        <dbReference type="EMBL" id="GKV45782.1"/>
    </source>
</evidence>
<organism evidence="1 2">
    <name type="scientific">Rubroshorea leprosula</name>
    <dbReference type="NCBI Taxonomy" id="152421"/>
    <lineage>
        <taxon>Eukaryota</taxon>
        <taxon>Viridiplantae</taxon>
        <taxon>Streptophyta</taxon>
        <taxon>Embryophyta</taxon>
        <taxon>Tracheophyta</taxon>
        <taxon>Spermatophyta</taxon>
        <taxon>Magnoliopsida</taxon>
        <taxon>eudicotyledons</taxon>
        <taxon>Gunneridae</taxon>
        <taxon>Pentapetalae</taxon>
        <taxon>rosids</taxon>
        <taxon>malvids</taxon>
        <taxon>Malvales</taxon>
        <taxon>Dipterocarpaceae</taxon>
        <taxon>Rubroshorea</taxon>
    </lineage>
</organism>
<gene>
    <name evidence="1" type="ORF">SLEP1_g52827</name>
</gene>
<proteinExistence type="predicted"/>
<dbReference type="PANTHER" id="PTHR22774">
    <property type="entry name" value="CHOREIN N-TERMINAL DOMAIN-CONTAINING PROTEIN"/>
    <property type="match status" value="1"/>
</dbReference>
<dbReference type="EMBL" id="BPVZ01000198">
    <property type="protein sequence ID" value="GKV45782.1"/>
    <property type="molecule type" value="Genomic_DNA"/>
</dbReference>
<evidence type="ECO:0000313" key="2">
    <source>
        <dbReference type="Proteomes" id="UP001054252"/>
    </source>
</evidence>
<dbReference type="InterPro" id="IPR026728">
    <property type="entry name" value="BLTP3A/B"/>
</dbReference>
<keyword evidence="2" id="KW-1185">Reference proteome</keyword>
<accession>A0AAV5M8L2</accession>
<protein>
    <submittedName>
        <fullName evidence="1">Uncharacterized protein</fullName>
    </submittedName>
</protein>
<reference evidence="1 2" key="1">
    <citation type="journal article" date="2021" name="Commun. Biol.">
        <title>The genome of Shorea leprosula (Dipterocarpaceae) highlights the ecological relevance of drought in aseasonal tropical rainforests.</title>
        <authorList>
            <person name="Ng K.K.S."/>
            <person name="Kobayashi M.J."/>
            <person name="Fawcett J.A."/>
            <person name="Hatakeyama M."/>
            <person name="Paape T."/>
            <person name="Ng C.H."/>
            <person name="Ang C.C."/>
            <person name="Tnah L.H."/>
            <person name="Lee C.T."/>
            <person name="Nishiyama T."/>
            <person name="Sese J."/>
            <person name="O'Brien M.J."/>
            <person name="Copetti D."/>
            <person name="Mohd Noor M.I."/>
            <person name="Ong R.C."/>
            <person name="Putra M."/>
            <person name="Sireger I.Z."/>
            <person name="Indrioko S."/>
            <person name="Kosugi Y."/>
            <person name="Izuno A."/>
            <person name="Isagi Y."/>
            <person name="Lee S.L."/>
            <person name="Shimizu K.K."/>
        </authorList>
    </citation>
    <scope>NUCLEOTIDE SEQUENCE [LARGE SCALE GENOMIC DNA]</scope>
    <source>
        <strain evidence="1">214</strain>
    </source>
</reference>
<dbReference type="Proteomes" id="UP001054252">
    <property type="component" value="Unassembled WGS sequence"/>
</dbReference>
<comment type="caution">
    <text evidence="1">The sequence shown here is derived from an EMBL/GenBank/DDBJ whole genome shotgun (WGS) entry which is preliminary data.</text>
</comment>
<dbReference type="PANTHER" id="PTHR22774:SF11">
    <property type="entry name" value="CHOREIN N-TERMINAL DOMAIN-CONTAINING PROTEIN"/>
    <property type="match status" value="1"/>
</dbReference>
<sequence length="806" mass="89154">MQMLLAIFFSPYSCFIEDCFYVFLTDFGKDFCPPIYPLGEQKWQLIMGVPLICIHSLQVKPSPFPPSFASQTVIECQPLMIHLQEQSCLRISSFLADGIVVNPGAVLPDSSVNSLVFTLKDLDISVPLDTTTLDNPSSKRNLNVEKSFAGARLHIENFFFSESPSLKLKLLNLEKDPACFCPWESQPIDASQKKWTAGASQLSLYLQTSASLTGLQSYAGCTPGLWRCVEVKDASVEVAMVSADGNPLRVVPPPGGVVRVGVACHQYLSNTSVEQLFFVLDLYTYFGKVSEKIAIVGKSKRPKMDKNDSLRQSLMEKVPSDTAVSLTVNDLQLRFLESSSSFNIHEMPLVQFIGRDLFIKVTHRTLGGAIAVSSTLFWEWIEVDCLDNGGNLVNENQTMLDSVENGSLVTLNGYPPLRPVFWVDNKKKHQSNGKAFVIPFLDISIVHVIPFNEQDKECHSLMVSASISGVRLGGGMNYTEALLHRFGILGPDGGPGEGLSKGLENLSAGPLAKLLKPSALINDLAKSGNLEGEKDSGFLHLGMPDDVDVSIELKDWLFALEGVQETADRWWFDNQEDLTREQRCWHMTFQTLRVKATSSPKHILKGKGKSDEVQIYPVELVTVGVEGLQTLKPQVHKGLLKAVHSENGFKEGFETSSGVNLEVRLSLQMRCSFSYLLHFSLRSPLLHVYFLRFYFAWNSIIYKLVIPGTEGFDKIFSQDNLSRGSSAGSIGQSPRSYITNETPRSTLASTVASLEEAVLDSQAKCTALITNLSSSESPEEHLANIRELSQKLESMQSLLVQLQSQI</sequence>
<dbReference type="AlphaFoldDB" id="A0AAV5M8L2"/>
<name>A0AAV5M8L2_9ROSI</name>